<evidence type="ECO:0000256" key="2">
    <source>
        <dbReference type="ARBA" id="ARBA00022525"/>
    </source>
</evidence>
<reference evidence="9" key="2">
    <citation type="submission" date="2022-06" db="UniProtKB">
        <authorList>
            <consortium name="EnsemblMetazoa"/>
        </authorList>
    </citation>
    <scope>IDENTIFICATION</scope>
    <source>
        <strain evidence="9">DF5081</strain>
    </source>
</reference>
<name>A0A8R1EAH4_CAEJA</name>
<evidence type="ECO:0000256" key="5">
    <source>
        <dbReference type="ARBA" id="ARBA00022837"/>
    </source>
</evidence>
<reference evidence="10" key="1">
    <citation type="submission" date="2010-08" db="EMBL/GenBank/DDBJ databases">
        <authorList>
            <consortium name="Caenorhabditis japonica Sequencing Consortium"/>
            <person name="Wilson R.K."/>
        </authorList>
    </citation>
    <scope>NUCLEOTIDE SEQUENCE [LARGE SCALE GENOMIC DNA]</scope>
    <source>
        <strain evidence="10">DF5081</strain>
    </source>
</reference>
<feature type="region of interest" description="Disordered" evidence="7">
    <location>
        <begin position="93"/>
        <end position="139"/>
    </location>
</feature>
<dbReference type="Gene3D" id="2.40.155.10">
    <property type="entry name" value="Green fluorescent protein"/>
    <property type="match status" value="1"/>
</dbReference>
<organism evidence="9 10">
    <name type="scientific">Caenorhabditis japonica</name>
    <dbReference type="NCBI Taxonomy" id="281687"/>
    <lineage>
        <taxon>Eukaryota</taxon>
        <taxon>Metazoa</taxon>
        <taxon>Ecdysozoa</taxon>
        <taxon>Nematoda</taxon>
        <taxon>Chromadorea</taxon>
        <taxon>Rhabditida</taxon>
        <taxon>Rhabditina</taxon>
        <taxon>Rhabditomorpha</taxon>
        <taxon>Rhabditoidea</taxon>
        <taxon>Rhabditidae</taxon>
        <taxon>Peloderinae</taxon>
        <taxon>Caenorhabditis</taxon>
    </lineage>
</organism>
<dbReference type="Proteomes" id="UP000005237">
    <property type="component" value="Unassembled WGS sequence"/>
</dbReference>
<evidence type="ECO:0000256" key="4">
    <source>
        <dbReference type="ARBA" id="ARBA00022729"/>
    </source>
</evidence>
<dbReference type="SUPFAM" id="SSF54511">
    <property type="entry name" value="GFP-like"/>
    <property type="match status" value="1"/>
</dbReference>
<keyword evidence="2" id="KW-0964">Secreted</keyword>
<dbReference type="Pfam" id="PF07474">
    <property type="entry name" value="G2F"/>
    <property type="match status" value="1"/>
</dbReference>
<feature type="compositionally biased region" description="Acidic residues" evidence="7">
    <location>
        <begin position="99"/>
        <end position="112"/>
    </location>
</feature>
<keyword evidence="6" id="KW-0325">Glycoprotein</keyword>
<feature type="domain" description="Nidogen G2 beta-barrel" evidence="8">
    <location>
        <begin position="171"/>
        <end position="225"/>
    </location>
</feature>
<evidence type="ECO:0000256" key="6">
    <source>
        <dbReference type="ARBA" id="ARBA00023180"/>
    </source>
</evidence>
<evidence type="ECO:0000256" key="1">
    <source>
        <dbReference type="ARBA" id="ARBA00004498"/>
    </source>
</evidence>
<keyword evidence="4" id="KW-0732">Signal</keyword>
<sequence length="225" mass="25218">MYWHRLFCRLSNNNFGNSFFFRVSGSAIEDPRDEGGDDYDYNSYDQEYDGESPADCPKDKYVDNCPAECRTVRDERGCSRCICAEKPLVPQEARPDLENTVEDDEGGDGEEEVAGRKYEEPTVDNQQKQQPQQQEQQSGNVPICQDFEGGYCCNCDSGFYGNGKECLPKGEPQRISGSFEGVINRVPIDKTELHTFATATDGNVHTAVSKIPSDLGHPLLFLYPI</sequence>
<comment type="subcellular location">
    <subcellularLocation>
        <location evidence="1">Secreted</location>
        <location evidence="1">Extracellular space</location>
        <location evidence="1">Extracellular matrix</location>
    </subcellularLocation>
</comment>
<proteinExistence type="predicted"/>
<evidence type="ECO:0000256" key="3">
    <source>
        <dbReference type="ARBA" id="ARBA00022530"/>
    </source>
</evidence>
<protein>
    <submittedName>
        <fullName evidence="9">Nidogen G2 beta-barrel domain-containing protein</fullName>
    </submittedName>
</protein>
<keyword evidence="5" id="KW-0106">Calcium</keyword>
<feature type="compositionally biased region" description="Low complexity" evidence="7">
    <location>
        <begin position="126"/>
        <end position="137"/>
    </location>
</feature>
<dbReference type="AlphaFoldDB" id="A0A8R1EAH4"/>
<evidence type="ECO:0000256" key="7">
    <source>
        <dbReference type="SAM" id="MobiDB-lite"/>
    </source>
</evidence>
<dbReference type="PROSITE" id="PS50993">
    <property type="entry name" value="NIDOGEN_G2"/>
    <property type="match status" value="1"/>
</dbReference>
<dbReference type="InterPro" id="IPR009017">
    <property type="entry name" value="GFP"/>
</dbReference>
<evidence type="ECO:0000259" key="8">
    <source>
        <dbReference type="PROSITE" id="PS50993"/>
    </source>
</evidence>
<keyword evidence="3" id="KW-0272">Extracellular matrix</keyword>
<dbReference type="InterPro" id="IPR006605">
    <property type="entry name" value="G2_nidogen/fibulin_G2F"/>
</dbReference>
<accession>A0A8R1EAH4</accession>
<evidence type="ECO:0000313" key="10">
    <source>
        <dbReference type="Proteomes" id="UP000005237"/>
    </source>
</evidence>
<dbReference type="EnsemblMetazoa" id="CJA31037b.1">
    <property type="protein sequence ID" value="CJA31037b.1"/>
    <property type="gene ID" value="WBGene00206884"/>
</dbReference>
<keyword evidence="10" id="KW-1185">Reference proteome</keyword>
<evidence type="ECO:0000313" key="9">
    <source>
        <dbReference type="EnsemblMetazoa" id="CJA31037b.1"/>
    </source>
</evidence>